<feature type="repeat" description="WD" evidence="3">
    <location>
        <begin position="315"/>
        <end position="347"/>
    </location>
</feature>
<evidence type="ECO:0000256" key="2">
    <source>
        <dbReference type="ARBA" id="ARBA00022737"/>
    </source>
</evidence>
<dbReference type="SUPFAM" id="SSF50978">
    <property type="entry name" value="WD40 repeat-like"/>
    <property type="match status" value="1"/>
</dbReference>
<sequence>MYKPTAGQPFQTMPPPQTHEVASLCFRELQPFQKPVFFFCNRPDRYIHREGAVVISFQNRHAFPYCVSPKPCQTQTICRHGALFHTKLNNTRMTALKVTATARLTGHNASIFALSPGRSSQEFFSGAGEGWIAAWDLEQPQDGKLEAQVQQQIFSLAFEEKSGQIIAGDMNGGVHFINPGQPEGSRSIRHHQKGVFAIKAVQGWAFTGGGLGKITKWDPATARPLESLQLTGQSIRAITVSPDQKIMAVGCSDNNIYLIEPASMQVLARQEQAHDNSVFALCFSIDGQTLFSGGRDAHLKAWAIAGPSISPLADIPAHWFTINSLALHPQGLWLASASRDKTIKIWDPGSLALLKVLEAGRDSGHINSVNSLFWSSCHGQLISASDDRSIIVWQVEGR</sequence>
<comment type="caution">
    <text evidence="4">The sequence shown here is derived from an EMBL/GenBank/DDBJ whole genome shotgun (WGS) entry which is preliminary data.</text>
</comment>
<dbReference type="InterPro" id="IPR015943">
    <property type="entry name" value="WD40/YVTN_repeat-like_dom_sf"/>
</dbReference>
<dbReference type="OrthoDB" id="933690at2"/>
<keyword evidence="5" id="KW-1185">Reference proteome</keyword>
<dbReference type="PROSITE" id="PS50082">
    <property type="entry name" value="WD_REPEATS_2"/>
    <property type="match status" value="4"/>
</dbReference>
<keyword evidence="1 3" id="KW-0853">WD repeat</keyword>
<dbReference type="Gene3D" id="2.130.10.10">
    <property type="entry name" value="YVTN repeat-like/Quinoprotein amine dehydrogenase"/>
    <property type="match status" value="2"/>
</dbReference>
<evidence type="ECO:0000313" key="4">
    <source>
        <dbReference type="EMBL" id="TXB61651.1"/>
    </source>
</evidence>
<dbReference type="PANTHER" id="PTHR19848:SF8">
    <property type="entry name" value="F-BOX AND WD REPEAT DOMAIN CONTAINING 7"/>
    <property type="match status" value="1"/>
</dbReference>
<dbReference type="Pfam" id="PF00400">
    <property type="entry name" value="WD40"/>
    <property type="match status" value="4"/>
</dbReference>
<dbReference type="InterPro" id="IPR020472">
    <property type="entry name" value="WD40_PAC1"/>
</dbReference>
<organism evidence="4 5">
    <name type="scientific">Phaeodactylibacter luteus</name>
    <dbReference type="NCBI Taxonomy" id="1564516"/>
    <lineage>
        <taxon>Bacteria</taxon>
        <taxon>Pseudomonadati</taxon>
        <taxon>Bacteroidota</taxon>
        <taxon>Saprospiria</taxon>
        <taxon>Saprospirales</taxon>
        <taxon>Haliscomenobacteraceae</taxon>
        <taxon>Phaeodactylibacter</taxon>
    </lineage>
</organism>
<dbReference type="PRINTS" id="PR00320">
    <property type="entry name" value="GPROTEINBRPT"/>
</dbReference>
<gene>
    <name evidence="4" type="ORF">FRY97_17880</name>
</gene>
<dbReference type="PANTHER" id="PTHR19848">
    <property type="entry name" value="WD40 REPEAT PROTEIN"/>
    <property type="match status" value="1"/>
</dbReference>
<dbReference type="AlphaFoldDB" id="A0A5C6RH59"/>
<dbReference type="CDD" id="cd00200">
    <property type="entry name" value="WD40"/>
    <property type="match status" value="1"/>
</dbReference>
<dbReference type="InterPro" id="IPR036322">
    <property type="entry name" value="WD40_repeat_dom_sf"/>
</dbReference>
<evidence type="ECO:0000256" key="1">
    <source>
        <dbReference type="ARBA" id="ARBA00022574"/>
    </source>
</evidence>
<proteinExistence type="predicted"/>
<feature type="repeat" description="WD" evidence="3">
    <location>
        <begin position="271"/>
        <end position="302"/>
    </location>
</feature>
<dbReference type="Proteomes" id="UP000321580">
    <property type="component" value="Unassembled WGS sequence"/>
</dbReference>
<keyword evidence="2" id="KW-0677">Repeat</keyword>
<accession>A0A5C6RH59</accession>
<dbReference type="EMBL" id="VOOR01000049">
    <property type="protein sequence ID" value="TXB61651.1"/>
    <property type="molecule type" value="Genomic_DNA"/>
</dbReference>
<dbReference type="PROSITE" id="PS50294">
    <property type="entry name" value="WD_REPEATS_REGION"/>
    <property type="match status" value="3"/>
</dbReference>
<feature type="repeat" description="WD" evidence="3">
    <location>
        <begin position="104"/>
        <end position="138"/>
    </location>
</feature>
<name>A0A5C6RH59_9BACT</name>
<feature type="repeat" description="WD" evidence="3">
    <location>
        <begin position="362"/>
        <end position="398"/>
    </location>
</feature>
<protein>
    <submittedName>
        <fullName evidence="4">WD40 repeat domain-containing protein</fullName>
    </submittedName>
</protein>
<evidence type="ECO:0000313" key="5">
    <source>
        <dbReference type="Proteomes" id="UP000321580"/>
    </source>
</evidence>
<dbReference type="SMART" id="SM00320">
    <property type="entry name" value="WD40"/>
    <property type="match status" value="7"/>
</dbReference>
<reference evidence="4 5" key="1">
    <citation type="submission" date="2019-08" db="EMBL/GenBank/DDBJ databases">
        <title>Genome of Phaeodactylibacter luteus.</title>
        <authorList>
            <person name="Bowman J.P."/>
        </authorList>
    </citation>
    <scope>NUCLEOTIDE SEQUENCE [LARGE SCALE GENOMIC DNA]</scope>
    <source>
        <strain evidence="4 5">KCTC 42180</strain>
    </source>
</reference>
<dbReference type="InterPro" id="IPR001680">
    <property type="entry name" value="WD40_rpt"/>
</dbReference>
<evidence type="ECO:0000256" key="3">
    <source>
        <dbReference type="PROSITE-ProRule" id="PRU00221"/>
    </source>
</evidence>